<dbReference type="KEGG" id="tga:TGAM_0558"/>
<evidence type="ECO:0000259" key="1">
    <source>
        <dbReference type="SMART" id="SM00849"/>
    </source>
</evidence>
<dbReference type="CDD" id="cd07713">
    <property type="entry name" value="DHPS-like_MBL-fold"/>
    <property type="match status" value="1"/>
</dbReference>
<dbReference type="InterPro" id="IPR041712">
    <property type="entry name" value="DHPS-like_MBL-fold"/>
</dbReference>
<evidence type="ECO:0000313" key="2">
    <source>
        <dbReference type="EMBL" id="ACS33060.1"/>
    </source>
</evidence>
<dbReference type="GO" id="GO:0016787">
    <property type="term" value="F:hydrolase activity"/>
    <property type="evidence" value="ECO:0007669"/>
    <property type="project" value="UniProtKB-KW"/>
</dbReference>
<dbReference type="PANTHER" id="PTHR13754:SF18">
    <property type="entry name" value="7,8-DIHYDROPTERIN-6-METHYL-4-(BETA-D-RIBOFURANOSYL)-AMINOBENZENE-5'-PHOSPHATE SYNTHASE"/>
    <property type="match status" value="1"/>
</dbReference>
<dbReference type="AlphaFoldDB" id="C5A498"/>
<protein>
    <submittedName>
        <fullName evidence="2">Metal-dependent hydrolase/oxidoreductase, beta-lactamase family</fullName>
    </submittedName>
</protein>
<dbReference type="STRING" id="593117.TGAM_0558"/>
<proteinExistence type="predicted"/>
<dbReference type="InterPro" id="IPR036866">
    <property type="entry name" value="RibonucZ/Hydroxyglut_hydro"/>
</dbReference>
<keyword evidence="3" id="KW-1185">Reference proteome</keyword>
<dbReference type="HOGENOM" id="CLU_036012_0_0_2"/>
<keyword evidence="2" id="KW-0378">Hydrolase</keyword>
<sequence>MSSPVFSLSVIEMKLTILFENHAGYRKGLIGYHGFSAIVEHNGSKVLVDTGTDGKVLLGNMAELGFSPEEIDAVFLTHGHYDHTGGLRAFLEGREKGIDIHAHPGIFARRIALKPYRREIGIPFKKEELEELGAKFHLSPKPVEFLPGFISSGEIERKTWDRAVGYLVLDGKAVPDPVLDDTALIVDLGDGIAVITGCGHSGIINIAEHAVRLTGKPIRALIGGFHLRGAGKALLNDAARGLSELGVERLYAGHCTGIEEFAFLSSTLGNVEGLHVGKVIEL</sequence>
<dbReference type="PANTHER" id="PTHR13754">
    <property type="entry name" value="METALLO-BETA-LACTAMASE SUPERFAMILY PROTEIN"/>
    <property type="match status" value="1"/>
</dbReference>
<dbReference type="PaxDb" id="593117-TGAM_0558"/>
<dbReference type="Proteomes" id="UP000001488">
    <property type="component" value="Chromosome"/>
</dbReference>
<evidence type="ECO:0000313" key="3">
    <source>
        <dbReference type="Proteomes" id="UP000001488"/>
    </source>
</evidence>
<dbReference type="EMBL" id="CP001398">
    <property type="protein sequence ID" value="ACS33060.1"/>
    <property type="molecule type" value="Genomic_DNA"/>
</dbReference>
<dbReference type="GO" id="GO:0016740">
    <property type="term" value="F:transferase activity"/>
    <property type="evidence" value="ECO:0007669"/>
    <property type="project" value="TreeGrafter"/>
</dbReference>
<dbReference type="SUPFAM" id="SSF56281">
    <property type="entry name" value="Metallo-hydrolase/oxidoreductase"/>
    <property type="match status" value="1"/>
</dbReference>
<dbReference type="InterPro" id="IPR052926">
    <property type="entry name" value="Metallo-beta-lactamase_dom"/>
</dbReference>
<dbReference type="InterPro" id="IPR001279">
    <property type="entry name" value="Metallo-B-lactamas"/>
</dbReference>
<feature type="domain" description="Metallo-beta-lactamase" evidence="1">
    <location>
        <begin position="33"/>
        <end position="254"/>
    </location>
</feature>
<dbReference type="PATRIC" id="fig|593117.10.peg.556"/>
<dbReference type="SMART" id="SM00849">
    <property type="entry name" value="Lactamase_B"/>
    <property type="match status" value="1"/>
</dbReference>
<dbReference type="Gene3D" id="3.60.15.10">
    <property type="entry name" value="Ribonuclease Z/Hydroxyacylglutathione hydrolase-like"/>
    <property type="match status" value="1"/>
</dbReference>
<dbReference type="eggNOG" id="arCOG00503">
    <property type="taxonomic scope" value="Archaea"/>
</dbReference>
<dbReference type="Pfam" id="PF00753">
    <property type="entry name" value="Lactamase_B"/>
    <property type="match status" value="1"/>
</dbReference>
<accession>C5A498</accession>
<reference evidence="2 3" key="1">
    <citation type="journal article" date="2007" name="Genome Biol.">
        <title>Genome analysis and genome-wide proteomics of Thermococcus gammatolerans, the most radioresistant organism known amongst the Archaea.</title>
        <authorList>
            <person name="Zivanovic Y."/>
            <person name="Armengaud J."/>
            <person name="Lagorce A."/>
            <person name="Leplat C."/>
            <person name="Guerin P."/>
            <person name="Dutertre M."/>
            <person name="Anthouard V."/>
            <person name="Forterre P."/>
            <person name="Wincker P."/>
            <person name="Confalonieri F."/>
        </authorList>
    </citation>
    <scope>NUCLEOTIDE SEQUENCE [LARGE SCALE GENOMIC DNA]</scope>
    <source>
        <strain evidence="3">DSM 15229 / JCM 11827 / EJ3</strain>
    </source>
</reference>
<organism evidence="2 3">
    <name type="scientific">Thermococcus gammatolerans (strain DSM 15229 / JCM 11827 / EJ3)</name>
    <dbReference type="NCBI Taxonomy" id="593117"/>
    <lineage>
        <taxon>Archaea</taxon>
        <taxon>Methanobacteriati</taxon>
        <taxon>Methanobacteriota</taxon>
        <taxon>Thermococci</taxon>
        <taxon>Thermococcales</taxon>
        <taxon>Thermococcaceae</taxon>
        <taxon>Thermococcus</taxon>
    </lineage>
</organism>
<gene>
    <name evidence="2" type="ordered locus">TGAM_0558</name>
</gene>
<name>C5A498_THEGJ</name>